<dbReference type="AlphaFoldDB" id="A0A1M6T3C6"/>
<evidence type="ECO:0000256" key="3">
    <source>
        <dbReference type="ARBA" id="ARBA00022692"/>
    </source>
</evidence>
<keyword evidence="2" id="KW-1003">Cell membrane</keyword>
<evidence type="ECO:0000256" key="1">
    <source>
        <dbReference type="ARBA" id="ARBA00004651"/>
    </source>
</evidence>
<reference evidence="8" key="1">
    <citation type="submission" date="2016-11" db="EMBL/GenBank/DDBJ databases">
        <authorList>
            <person name="Jaros S."/>
            <person name="Januszkiewicz K."/>
            <person name="Wedrychowicz H."/>
        </authorList>
    </citation>
    <scope>NUCLEOTIDE SEQUENCE [LARGE SCALE GENOMIC DNA]</scope>
    <source>
        <strain evidence="8">GAS499</strain>
    </source>
</reference>
<dbReference type="Pfam" id="PF12698">
    <property type="entry name" value="ABC2_membrane_3"/>
    <property type="match status" value="1"/>
</dbReference>
<evidence type="ECO:0000256" key="2">
    <source>
        <dbReference type="ARBA" id="ARBA00022475"/>
    </source>
</evidence>
<sequence length="392" mass="41809">MSGVLQVFRDEIRRIFTVKPAFSVLILGAAFYALFYPQPYLNEALRNVPIAVVDRDGTESSRDFARRVDATPDVAVTALLPDLASAEREVYARRVDGILVIPQYFERDLLHGRPSPVALYADASYFLIYQRVAGAVAAVARTVGTEVETARLIAIGVDPAIAVAASDPMPLTAVPIFNPEAGYATYVLPAAFVLILQQMLLMGVGLLGTLPGADPAEVGTRRRPLPAAIIAGKLLAYLALEAVILPIYLIVLPYLYGLPRLGGTLPILIFAVPFVLSVAGLGFVVAGIFRKPIRVALILAALGLPLFMVAGFSWPAEAIPPFIRLVSLLVPSTSAIDGFVKLSQLGAPLSAANPEFFTLWALAFFYNLFALLQVVRGGLPGPIVSGNTSPAS</sequence>
<proteinExistence type="predicted"/>
<dbReference type="Gene3D" id="3.40.1710.10">
    <property type="entry name" value="abc type-2 transporter like domain"/>
    <property type="match status" value="1"/>
</dbReference>
<protein>
    <submittedName>
        <fullName evidence="8">ABC-2 type transport system permease protein</fullName>
    </submittedName>
</protein>
<feature type="transmembrane region" description="Helical" evidence="6">
    <location>
        <begin position="21"/>
        <end position="38"/>
    </location>
</feature>
<dbReference type="EMBL" id="LT670844">
    <property type="protein sequence ID" value="SHK51485.1"/>
    <property type="molecule type" value="Genomic_DNA"/>
</dbReference>
<feature type="transmembrane region" description="Helical" evidence="6">
    <location>
        <begin position="267"/>
        <end position="289"/>
    </location>
</feature>
<accession>A0A1M6T3C6</accession>
<name>A0A1M6T3C6_9BRAD</name>
<evidence type="ECO:0000256" key="5">
    <source>
        <dbReference type="ARBA" id="ARBA00023136"/>
    </source>
</evidence>
<dbReference type="RefSeq" id="WP_079539678.1">
    <property type="nucleotide sequence ID" value="NZ_LT670844.1"/>
</dbReference>
<comment type="subcellular location">
    <subcellularLocation>
        <location evidence="1">Cell membrane</location>
        <topology evidence="1">Multi-pass membrane protein</topology>
    </subcellularLocation>
</comment>
<gene>
    <name evidence="8" type="ORF">SAMN05444159_3454</name>
</gene>
<dbReference type="PANTHER" id="PTHR30294">
    <property type="entry name" value="MEMBRANE COMPONENT OF ABC TRANSPORTER YHHJ-RELATED"/>
    <property type="match status" value="1"/>
</dbReference>
<keyword evidence="5 6" id="KW-0472">Membrane</keyword>
<feature type="transmembrane region" description="Helical" evidence="6">
    <location>
        <begin position="356"/>
        <end position="375"/>
    </location>
</feature>
<feature type="transmembrane region" description="Helical" evidence="6">
    <location>
        <begin position="234"/>
        <end position="255"/>
    </location>
</feature>
<keyword evidence="3 6" id="KW-0812">Transmembrane</keyword>
<evidence type="ECO:0000256" key="6">
    <source>
        <dbReference type="SAM" id="Phobius"/>
    </source>
</evidence>
<keyword evidence="4 6" id="KW-1133">Transmembrane helix</keyword>
<dbReference type="GO" id="GO:0005886">
    <property type="term" value="C:plasma membrane"/>
    <property type="evidence" value="ECO:0007669"/>
    <property type="project" value="UniProtKB-SubCell"/>
</dbReference>
<organism evidence="8">
    <name type="scientific">Bradyrhizobium lablabi</name>
    <dbReference type="NCBI Taxonomy" id="722472"/>
    <lineage>
        <taxon>Bacteria</taxon>
        <taxon>Pseudomonadati</taxon>
        <taxon>Pseudomonadota</taxon>
        <taxon>Alphaproteobacteria</taxon>
        <taxon>Hyphomicrobiales</taxon>
        <taxon>Nitrobacteraceae</taxon>
        <taxon>Bradyrhizobium</taxon>
    </lineage>
</organism>
<dbReference type="PANTHER" id="PTHR30294:SF46">
    <property type="entry name" value="ABC TRANSPORTER PERMEASE"/>
    <property type="match status" value="1"/>
</dbReference>
<evidence type="ECO:0000313" key="8">
    <source>
        <dbReference type="EMBL" id="SHK51485.1"/>
    </source>
</evidence>
<feature type="transmembrane region" description="Helical" evidence="6">
    <location>
        <begin position="296"/>
        <end position="316"/>
    </location>
</feature>
<dbReference type="Proteomes" id="UP000189935">
    <property type="component" value="Chromosome I"/>
</dbReference>
<dbReference type="InterPro" id="IPR013525">
    <property type="entry name" value="ABC2_TM"/>
</dbReference>
<dbReference type="GO" id="GO:0140359">
    <property type="term" value="F:ABC-type transporter activity"/>
    <property type="evidence" value="ECO:0007669"/>
    <property type="project" value="InterPro"/>
</dbReference>
<dbReference type="InterPro" id="IPR051449">
    <property type="entry name" value="ABC-2_transporter_component"/>
</dbReference>
<feature type="domain" description="ABC-2 type transporter transmembrane" evidence="7">
    <location>
        <begin position="24"/>
        <end position="372"/>
    </location>
</feature>
<evidence type="ECO:0000256" key="4">
    <source>
        <dbReference type="ARBA" id="ARBA00022989"/>
    </source>
</evidence>
<evidence type="ECO:0000259" key="7">
    <source>
        <dbReference type="Pfam" id="PF12698"/>
    </source>
</evidence>
<dbReference type="OrthoDB" id="9811522at2"/>